<evidence type="ECO:0000313" key="1">
    <source>
        <dbReference type="EMBL" id="KAF7289249.1"/>
    </source>
</evidence>
<dbReference type="RefSeq" id="XP_037213280.1">
    <property type="nucleotide sequence ID" value="XM_037370279.1"/>
</dbReference>
<dbReference type="GeneID" id="59352795"/>
<proteinExistence type="predicted"/>
<evidence type="ECO:0000313" key="2">
    <source>
        <dbReference type="Proteomes" id="UP000636479"/>
    </source>
</evidence>
<reference evidence="1" key="1">
    <citation type="submission" date="2020-05" db="EMBL/GenBank/DDBJ databases">
        <title>Mycena genomes resolve the evolution of fungal bioluminescence.</title>
        <authorList>
            <person name="Tsai I.J."/>
        </authorList>
    </citation>
    <scope>NUCLEOTIDE SEQUENCE</scope>
    <source>
        <strain evidence="1">171206Taipei</strain>
    </source>
</reference>
<name>A0A8H6RXQ7_9AGAR</name>
<keyword evidence="2" id="KW-1185">Reference proteome</keyword>
<protein>
    <submittedName>
        <fullName evidence="1">Uncharacterized protein</fullName>
    </submittedName>
</protein>
<accession>A0A8H6RXQ7</accession>
<dbReference type="OrthoDB" id="3223099at2759"/>
<organism evidence="1 2">
    <name type="scientific">Mycena indigotica</name>
    <dbReference type="NCBI Taxonomy" id="2126181"/>
    <lineage>
        <taxon>Eukaryota</taxon>
        <taxon>Fungi</taxon>
        <taxon>Dikarya</taxon>
        <taxon>Basidiomycota</taxon>
        <taxon>Agaricomycotina</taxon>
        <taxon>Agaricomycetes</taxon>
        <taxon>Agaricomycetidae</taxon>
        <taxon>Agaricales</taxon>
        <taxon>Marasmiineae</taxon>
        <taxon>Mycenaceae</taxon>
        <taxon>Mycena</taxon>
    </lineage>
</organism>
<dbReference type="AlphaFoldDB" id="A0A8H6RXQ7"/>
<dbReference type="Proteomes" id="UP000636479">
    <property type="component" value="Unassembled WGS sequence"/>
</dbReference>
<gene>
    <name evidence="1" type="ORF">MIND_01386400</name>
</gene>
<comment type="caution">
    <text evidence="1">The sequence shown here is derived from an EMBL/GenBank/DDBJ whole genome shotgun (WGS) entry which is preliminary data.</text>
</comment>
<dbReference type="EMBL" id="JACAZF010000017">
    <property type="protein sequence ID" value="KAF7289249.1"/>
    <property type="molecule type" value="Genomic_DNA"/>
</dbReference>
<sequence>MTPNTNYTDIYSRTLTWHFTSARGRNRSTGSFRCFTPPNLITSSMNAQLPRTGSPYSKLPTRDIPRLYGSPFISCRLLPYVFGALSVVETLHLSQTYNIKDWFGPAVRRLALRAEPLTVDEGKRLWVETSMNIGIIRHKVCGEDGEVDRKTNMAEKQMLVEWKKRRR</sequence>